<protein>
    <submittedName>
        <fullName evidence="3">Ninein</fullName>
    </submittedName>
</protein>
<feature type="coiled-coil region" evidence="1">
    <location>
        <begin position="780"/>
        <end position="814"/>
    </location>
</feature>
<dbReference type="PANTHER" id="PTHR43941">
    <property type="entry name" value="STRUCTURAL MAINTENANCE OF CHROMOSOMES PROTEIN 2"/>
    <property type="match status" value="1"/>
</dbReference>
<feature type="region of interest" description="Disordered" evidence="2">
    <location>
        <begin position="936"/>
        <end position="975"/>
    </location>
</feature>
<evidence type="ECO:0000256" key="1">
    <source>
        <dbReference type="SAM" id="Coils"/>
    </source>
</evidence>
<name>A0A0A9X7U7_LYGHE</name>
<feature type="coiled-coil region" evidence="1">
    <location>
        <begin position="289"/>
        <end position="344"/>
    </location>
</feature>
<gene>
    <name evidence="3" type="primary">Nin_1</name>
    <name evidence="3" type="ORF">CM83_55157</name>
</gene>
<reference evidence="3" key="2">
    <citation type="submission" date="2014-07" db="EMBL/GenBank/DDBJ databases">
        <authorList>
            <person name="Hull J."/>
        </authorList>
    </citation>
    <scope>NUCLEOTIDE SEQUENCE</scope>
</reference>
<proteinExistence type="predicted"/>
<feature type="coiled-coil region" evidence="1">
    <location>
        <begin position="207"/>
        <end position="241"/>
    </location>
</feature>
<accession>A0A0A9X7U7</accession>
<feature type="coiled-coil region" evidence="1">
    <location>
        <begin position="538"/>
        <end position="593"/>
    </location>
</feature>
<dbReference type="AlphaFoldDB" id="A0A0A9X7U7"/>
<evidence type="ECO:0000256" key="2">
    <source>
        <dbReference type="SAM" id="MobiDB-lite"/>
    </source>
</evidence>
<organism evidence="3">
    <name type="scientific">Lygus hesperus</name>
    <name type="common">Western plant bug</name>
    <dbReference type="NCBI Taxonomy" id="30085"/>
    <lineage>
        <taxon>Eukaryota</taxon>
        <taxon>Metazoa</taxon>
        <taxon>Ecdysozoa</taxon>
        <taxon>Arthropoda</taxon>
        <taxon>Hexapoda</taxon>
        <taxon>Insecta</taxon>
        <taxon>Pterygota</taxon>
        <taxon>Neoptera</taxon>
        <taxon>Paraneoptera</taxon>
        <taxon>Hemiptera</taxon>
        <taxon>Heteroptera</taxon>
        <taxon>Panheteroptera</taxon>
        <taxon>Cimicomorpha</taxon>
        <taxon>Miridae</taxon>
        <taxon>Mirini</taxon>
        <taxon>Lygus</taxon>
    </lineage>
</organism>
<feature type="coiled-coil region" evidence="1">
    <location>
        <begin position="618"/>
        <end position="680"/>
    </location>
</feature>
<dbReference type="EMBL" id="GBHO01030479">
    <property type="protein sequence ID" value="JAG13125.1"/>
    <property type="molecule type" value="Transcribed_RNA"/>
</dbReference>
<evidence type="ECO:0000313" key="3">
    <source>
        <dbReference type="EMBL" id="JAG13125.1"/>
    </source>
</evidence>
<keyword evidence="1" id="KW-0175">Coiled coil</keyword>
<reference evidence="3" key="1">
    <citation type="journal article" date="2014" name="PLoS ONE">
        <title>Transcriptome-Based Identification of ABC Transporters in the Western Tarnished Plant Bug Lygus hesperus.</title>
        <authorList>
            <person name="Hull J.J."/>
            <person name="Chaney K."/>
            <person name="Geib S.M."/>
            <person name="Fabrick J.A."/>
            <person name="Brent C.S."/>
            <person name="Walsh D."/>
            <person name="Lavine L.C."/>
        </authorList>
    </citation>
    <scope>NUCLEOTIDE SEQUENCE</scope>
</reference>
<sequence>MKVSEWEKIVLVWVNALKLTDDQISDISELHKSDFFLNLIACLGKPVNREEIEDEGAILTEVKSILEEEFKGFTVVDGLWDNYETTLVTSLLLLLSAFKCHDLRTPLYSLCGETQLVIQSFIQKFISIHKFTPLEQISRQLLITSLTDLCTDDDDCPSEAECSEIESSPPKRLLSPLKNMNSPELQRHGQAKVKSLECQLELLSWDKQHLVEEVDILKADLSDLRSKYEGKASQVLKLENELFLAKNSGYRLDGEAASSKISDPSTEIKLLKSDLDTLSHRLSVSTSDLDREQLKNAELTAKLKRAEQENIFLTEKCADCDLKILALQANVEDLEGVISSLKSTVKDQAELLSDSSFIAMSPNPRDMSLNESAIAGETMASVVEIKYCELEDELDNIKEALRLSEEKVSELEKQLESKTSEADMFRNKVKEHEVEDWEKISRLQSELAEKTADMEELREDNEFLTRSLGEKRKDMERLQSDYNRLKRKEEEVVEELSILQGVRERECACERQRLTTSERISSVNEELVHEIAHLGQLLEGKQVRLEEANVLLEKIKRDLSDRDNEKDGLVSENRSLKTKLSAAQAKMADLVNALAELVDCSSPSPSPFVLVNKIACHISTMSSRIDELTLLKEKYEDELAGLKKEAVSRLKTTEKASDDAYNLHEKMRALESEYESLNVQHRVRGTELLALQQTVSMCEHEKAILQRRIDLLTIEADKCESMKNEIARLKSFVNNLEMELSTEKIEHKRLRDQVEMNEKLSVAFDTKLSSLQAELKSQYDKDMSRAVDEYNEKINQMKRRMQRDKNHIKELSNELWETSDRYLLASQEADALRNQLRRTRTALELVACSKTPQKENIVPQSNPCLWSENKDLEDTFDERVTVTRERWSRRHSGGGHSIWSELSRYAPEGEDEMFGDGFLEDLKAGVVRLPQQPATLASRASCPPPIKGNDSGNGGERVFANDKQSLLPPENPKEKDRWHIVVQDHQPPVGTLDYLCRV</sequence>
<feature type="coiled-coil region" evidence="1">
    <location>
        <begin position="719"/>
        <end position="753"/>
    </location>
</feature>
<feature type="coiled-coil region" evidence="1">
    <location>
        <begin position="394"/>
        <end position="495"/>
    </location>
</feature>
<dbReference type="Gene3D" id="1.20.5.1160">
    <property type="entry name" value="Vasodilator-stimulated phosphoprotein"/>
    <property type="match status" value="1"/>
</dbReference>